<evidence type="ECO:0000256" key="1">
    <source>
        <dbReference type="ARBA" id="ARBA00005165"/>
    </source>
</evidence>
<dbReference type="Pfam" id="PF02581">
    <property type="entry name" value="TMP-TENI"/>
    <property type="match status" value="1"/>
</dbReference>
<comment type="pathway">
    <text evidence="1 10">Cofactor biosynthesis; thiamine diphosphate biosynthesis; thiamine phosphate from 4-amino-2-methyl-5-diphosphomethylpyrimidine and 4-methyl-5-(2-phosphoethyl)-thiazole: step 1/1.</text>
</comment>
<dbReference type="InterPro" id="IPR036206">
    <property type="entry name" value="ThiamineP_synth_sf"/>
</dbReference>
<reference evidence="13" key="1">
    <citation type="submission" date="2020-10" db="EMBL/GenBank/DDBJ databases">
        <authorList>
            <person name="Gilroy R."/>
        </authorList>
    </citation>
    <scope>NUCLEOTIDE SEQUENCE</scope>
    <source>
        <strain evidence="13">B1-20833</strain>
    </source>
</reference>
<evidence type="ECO:0000256" key="9">
    <source>
        <dbReference type="RuleBase" id="RU003826"/>
    </source>
</evidence>
<dbReference type="InterPro" id="IPR013749">
    <property type="entry name" value="PM/HMP-P_kinase-1"/>
</dbReference>
<dbReference type="EMBL" id="JADIMI010000077">
    <property type="protein sequence ID" value="MBO8452803.1"/>
    <property type="molecule type" value="Genomic_DNA"/>
</dbReference>
<dbReference type="GO" id="GO:0004789">
    <property type="term" value="F:thiamine-phosphate diphosphorylase activity"/>
    <property type="evidence" value="ECO:0007669"/>
    <property type="project" value="UniProtKB-EC"/>
</dbReference>
<evidence type="ECO:0000259" key="11">
    <source>
        <dbReference type="Pfam" id="PF02581"/>
    </source>
</evidence>
<dbReference type="GO" id="GO:0046872">
    <property type="term" value="F:metal ion binding"/>
    <property type="evidence" value="ECO:0007669"/>
    <property type="project" value="UniProtKB-KW"/>
</dbReference>
<dbReference type="NCBIfam" id="TIGR00693">
    <property type="entry name" value="thiE"/>
    <property type="match status" value="1"/>
</dbReference>
<comment type="similarity">
    <text evidence="9">Belongs to the thiamine-phosphate synthase family.</text>
</comment>
<keyword evidence="4" id="KW-0460">Magnesium</keyword>
<dbReference type="PANTHER" id="PTHR20858:SF17">
    <property type="entry name" value="HYDROXYMETHYLPYRIMIDINE_PHOSPHOMETHYLPYRIMIDINE KINASE THI20-RELATED"/>
    <property type="match status" value="1"/>
</dbReference>
<dbReference type="GO" id="GO:0008902">
    <property type="term" value="F:hydroxymethylpyrimidine kinase activity"/>
    <property type="evidence" value="ECO:0007669"/>
    <property type="project" value="TreeGrafter"/>
</dbReference>
<dbReference type="InterPro" id="IPR029056">
    <property type="entry name" value="Ribokinase-like"/>
</dbReference>
<dbReference type="Gene3D" id="3.40.1190.20">
    <property type="match status" value="1"/>
</dbReference>
<dbReference type="InterPro" id="IPR013785">
    <property type="entry name" value="Aldolase_TIM"/>
</dbReference>
<dbReference type="GO" id="GO:0005829">
    <property type="term" value="C:cytosol"/>
    <property type="evidence" value="ECO:0007669"/>
    <property type="project" value="TreeGrafter"/>
</dbReference>
<evidence type="ECO:0000256" key="3">
    <source>
        <dbReference type="ARBA" id="ARBA00022723"/>
    </source>
</evidence>
<evidence type="ECO:0000259" key="12">
    <source>
        <dbReference type="Pfam" id="PF08543"/>
    </source>
</evidence>
<feature type="non-terminal residue" evidence="13">
    <location>
        <position position="1"/>
    </location>
</feature>
<dbReference type="GO" id="GO:0008972">
    <property type="term" value="F:phosphomethylpyrimidine kinase activity"/>
    <property type="evidence" value="ECO:0007669"/>
    <property type="project" value="TreeGrafter"/>
</dbReference>
<evidence type="ECO:0000313" key="13">
    <source>
        <dbReference type="EMBL" id="MBO8452803.1"/>
    </source>
</evidence>
<dbReference type="EC" id="2.5.1.3" evidence="9"/>
<dbReference type="SUPFAM" id="SSF51391">
    <property type="entry name" value="Thiamin phosphate synthase"/>
    <property type="match status" value="1"/>
</dbReference>
<keyword evidence="3" id="KW-0479">Metal-binding</keyword>
<dbReference type="HAMAP" id="MF_00097">
    <property type="entry name" value="TMP_synthase"/>
    <property type="match status" value="1"/>
</dbReference>
<dbReference type="InterPro" id="IPR022998">
    <property type="entry name" value="ThiamineP_synth_TenI"/>
</dbReference>
<keyword evidence="2 9" id="KW-0808">Transferase</keyword>
<evidence type="ECO:0000256" key="10">
    <source>
        <dbReference type="RuleBase" id="RU004253"/>
    </source>
</evidence>
<dbReference type="Proteomes" id="UP000823661">
    <property type="component" value="Unassembled WGS sequence"/>
</dbReference>
<dbReference type="SUPFAM" id="SSF53613">
    <property type="entry name" value="Ribokinase-like"/>
    <property type="match status" value="1"/>
</dbReference>
<comment type="catalytic activity">
    <reaction evidence="7 9">
        <text>2-(2-carboxy-4-methylthiazol-5-yl)ethyl phosphate + 4-amino-2-methyl-5-(diphosphooxymethyl)pyrimidine + 2 H(+) = thiamine phosphate + CO2 + diphosphate</text>
        <dbReference type="Rhea" id="RHEA:47848"/>
        <dbReference type="ChEBI" id="CHEBI:15378"/>
        <dbReference type="ChEBI" id="CHEBI:16526"/>
        <dbReference type="ChEBI" id="CHEBI:33019"/>
        <dbReference type="ChEBI" id="CHEBI:37575"/>
        <dbReference type="ChEBI" id="CHEBI:57841"/>
        <dbReference type="ChEBI" id="CHEBI:62890"/>
        <dbReference type="EC" id="2.5.1.3"/>
    </reaction>
</comment>
<evidence type="ECO:0000256" key="7">
    <source>
        <dbReference type="ARBA" id="ARBA00047851"/>
    </source>
</evidence>
<dbReference type="GO" id="GO:0009228">
    <property type="term" value="P:thiamine biosynthetic process"/>
    <property type="evidence" value="ECO:0007669"/>
    <property type="project" value="UniProtKB-KW"/>
</dbReference>
<evidence type="ECO:0000313" key="14">
    <source>
        <dbReference type="Proteomes" id="UP000823661"/>
    </source>
</evidence>
<evidence type="ECO:0000256" key="4">
    <source>
        <dbReference type="ARBA" id="ARBA00022842"/>
    </source>
</evidence>
<evidence type="ECO:0000256" key="8">
    <source>
        <dbReference type="ARBA" id="ARBA00047883"/>
    </source>
</evidence>
<dbReference type="AlphaFoldDB" id="A0A9D9ESM7"/>
<keyword evidence="5 9" id="KW-0784">Thiamine biosynthesis</keyword>
<dbReference type="Gene3D" id="3.20.20.70">
    <property type="entry name" value="Aldolase class I"/>
    <property type="match status" value="1"/>
</dbReference>
<protein>
    <recommendedName>
        <fullName evidence="9">Thiamine-phosphate synthase</fullName>
        <ecNumber evidence="9">2.5.1.3</ecNumber>
    </recommendedName>
    <alternativeName>
        <fullName evidence="9">Thiamine-phosphate pyrophosphorylase</fullName>
    </alternativeName>
</protein>
<dbReference type="PANTHER" id="PTHR20858">
    <property type="entry name" value="PHOSPHOMETHYLPYRIMIDINE KINASE"/>
    <property type="match status" value="1"/>
</dbReference>
<feature type="domain" description="Thiamine phosphate synthase/TenI" evidence="11">
    <location>
        <begin position="133"/>
        <end position="306"/>
    </location>
</feature>
<comment type="catalytic activity">
    <reaction evidence="8 9">
        <text>2-[(2R,5Z)-2-carboxy-4-methylthiazol-5(2H)-ylidene]ethyl phosphate + 4-amino-2-methyl-5-(diphosphooxymethyl)pyrimidine + 2 H(+) = thiamine phosphate + CO2 + diphosphate</text>
        <dbReference type="Rhea" id="RHEA:47844"/>
        <dbReference type="ChEBI" id="CHEBI:15378"/>
        <dbReference type="ChEBI" id="CHEBI:16526"/>
        <dbReference type="ChEBI" id="CHEBI:33019"/>
        <dbReference type="ChEBI" id="CHEBI:37575"/>
        <dbReference type="ChEBI" id="CHEBI:57841"/>
        <dbReference type="ChEBI" id="CHEBI:62899"/>
        <dbReference type="EC" id="2.5.1.3"/>
    </reaction>
</comment>
<name>A0A9D9ESM7_9BACT</name>
<reference evidence="13" key="2">
    <citation type="journal article" date="2021" name="PeerJ">
        <title>Extensive microbial diversity within the chicken gut microbiome revealed by metagenomics and culture.</title>
        <authorList>
            <person name="Gilroy R."/>
            <person name="Ravi A."/>
            <person name="Getino M."/>
            <person name="Pursley I."/>
            <person name="Horton D.L."/>
            <person name="Alikhan N.F."/>
            <person name="Baker D."/>
            <person name="Gharbi K."/>
            <person name="Hall N."/>
            <person name="Watson M."/>
            <person name="Adriaenssens E.M."/>
            <person name="Foster-Nyarko E."/>
            <person name="Jarju S."/>
            <person name="Secka A."/>
            <person name="Antonio M."/>
            <person name="Oren A."/>
            <person name="Chaudhuri R.R."/>
            <person name="La Ragione R."/>
            <person name="Hildebrand F."/>
            <person name="Pallen M.J."/>
        </authorList>
    </citation>
    <scope>NUCLEOTIDE SEQUENCE</scope>
    <source>
        <strain evidence="13">B1-20833</strain>
    </source>
</reference>
<gene>
    <name evidence="13" type="ORF">IAC06_08010</name>
</gene>
<comment type="caution">
    <text evidence="13">The sequence shown here is derived from an EMBL/GenBank/DDBJ whole genome shotgun (WGS) entry which is preliminary data.</text>
</comment>
<comment type="catalytic activity">
    <reaction evidence="6 9">
        <text>4-methyl-5-(2-phosphooxyethyl)-thiazole + 4-amino-2-methyl-5-(diphosphooxymethyl)pyrimidine + H(+) = thiamine phosphate + diphosphate</text>
        <dbReference type="Rhea" id="RHEA:22328"/>
        <dbReference type="ChEBI" id="CHEBI:15378"/>
        <dbReference type="ChEBI" id="CHEBI:33019"/>
        <dbReference type="ChEBI" id="CHEBI:37575"/>
        <dbReference type="ChEBI" id="CHEBI:57841"/>
        <dbReference type="ChEBI" id="CHEBI:58296"/>
        <dbReference type="EC" id="2.5.1.3"/>
    </reaction>
</comment>
<sequence length="323" mass="34883">KGGHAEGRTKTDYLYLDPESGKNMAVSGIRHTELSSDTVNTVNTHGTGCTLSSAITAFLARGLGLEQAVRSAKRYLTSALEAGADIAVGKGHGPVNHFFRSDGRPQCLLTRLTDEIMNASRVQFITHSTGRYSWYDSAMLALEGGCKWIQLRMKDADDDEIERTARLILPECRRRGAVFIIDDNVDVALRTGADGVHLGRNDMPVKEARRIAGERLIIGGTANTAEDICRLAEEGADYIGCGPFQFTTTKKNLAPVLGLEGYRKLTGMMKDRGISLPIVAIGGITYGDIGEIMKTGVTGIALSGSILRADDPAAEMKRVMESF</sequence>
<proteinExistence type="inferred from homology"/>
<dbReference type="CDD" id="cd00564">
    <property type="entry name" value="TMP_TenI"/>
    <property type="match status" value="1"/>
</dbReference>
<accession>A0A9D9ESM7</accession>
<dbReference type="NCBIfam" id="NF000736">
    <property type="entry name" value="PRK00043.2-3"/>
    <property type="match status" value="1"/>
</dbReference>
<organism evidence="13 14">
    <name type="scientific">Candidatus Cryptobacteroides intestinavium</name>
    <dbReference type="NCBI Taxonomy" id="2840766"/>
    <lineage>
        <taxon>Bacteria</taxon>
        <taxon>Pseudomonadati</taxon>
        <taxon>Bacteroidota</taxon>
        <taxon>Bacteroidia</taxon>
        <taxon>Bacteroidales</taxon>
        <taxon>Candidatus Cryptobacteroides</taxon>
    </lineage>
</organism>
<dbReference type="Pfam" id="PF08543">
    <property type="entry name" value="Phos_pyr_kin"/>
    <property type="match status" value="1"/>
</dbReference>
<evidence type="ECO:0000256" key="6">
    <source>
        <dbReference type="ARBA" id="ARBA00047334"/>
    </source>
</evidence>
<evidence type="ECO:0000256" key="2">
    <source>
        <dbReference type="ARBA" id="ARBA00022679"/>
    </source>
</evidence>
<feature type="domain" description="Pyridoxamine kinase/Phosphomethylpyrimidine kinase" evidence="12">
    <location>
        <begin position="1"/>
        <end position="96"/>
    </location>
</feature>
<dbReference type="InterPro" id="IPR034291">
    <property type="entry name" value="TMP_synthase"/>
</dbReference>
<evidence type="ECO:0000256" key="5">
    <source>
        <dbReference type="ARBA" id="ARBA00022977"/>
    </source>
</evidence>